<dbReference type="Proteomes" id="UP001420932">
    <property type="component" value="Unassembled WGS sequence"/>
</dbReference>
<protein>
    <submittedName>
        <fullName evidence="1">Uncharacterized protein</fullName>
    </submittedName>
</protein>
<evidence type="ECO:0000313" key="2">
    <source>
        <dbReference type="Proteomes" id="UP001420932"/>
    </source>
</evidence>
<evidence type="ECO:0000313" key="1">
    <source>
        <dbReference type="EMBL" id="KAK9163702.1"/>
    </source>
</evidence>
<accession>A0AAP0Q0Z2</accession>
<gene>
    <name evidence="1" type="ORF">Syun_004604</name>
</gene>
<sequence>MVRRNPSVSSPSSQPPSLIECRWVTGDDAARLGGRVRYRWPPSSSPLFLPALSNISSLCDLPSSIPLPFFSLLLCPHLVTMILVSHLSPLHQRPSSTSLCSSSIPFLSLLLAVP</sequence>
<name>A0AAP0Q0Z2_9MAGN</name>
<comment type="caution">
    <text evidence="1">The sequence shown here is derived from an EMBL/GenBank/DDBJ whole genome shotgun (WGS) entry which is preliminary data.</text>
</comment>
<reference evidence="1 2" key="1">
    <citation type="submission" date="2024-01" db="EMBL/GenBank/DDBJ databases">
        <title>Genome assemblies of Stephania.</title>
        <authorList>
            <person name="Yang L."/>
        </authorList>
    </citation>
    <scope>NUCLEOTIDE SEQUENCE [LARGE SCALE GENOMIC DNA]</scope>
    <source>
        <strain evidence="1">YNDBR</strain>
        <tissue evidence="1">Leaf</tissue>
    </source>
</reference>
<keyword evidence="2" id="KW-1185">Reference proteome</keyword>
<proteinExistence type="predicted"/>
<organism evidence="1 2">
    <name type="scientific">Stephania yunnanensis</name>
    <dbReference type="NCBI Taxonomy" id="152371"/>
    <lineage>
        <taxon>Eukaryota</taxon>
        <taxon>Viridiplantae</taxon>
        <taxon>Streptophyta</taxon>
        <taxon>Embryophyta</taxon>
        <taxon>Tracheophyta</taxon>
        <taxon>Spermatophyta</taxon>
        <taxon>Magnoliopsida</taxon>
        <taxon>Ranunculales</taxon>
        <taxon>Menispermaceae</taxon>
        <taxon>Menispermoideae</taxon>
        <taxon>Cissampelideae</taxon>
        <taxon>Stephania</taxon>
    </lineage>
</organism>
<dbReference type="AlphaFoldDB" id="A0AAP0Q0Z2"/>
<dbReference type="EMBL" id="JBBNAF010000002">
    <property type="protein sequence ID" value="KAK9163702.1"/>
    <property type="molecule type" value="Genomic_DNA"/>
</dbReference>